<comment type="caution">
    <text evidence="7">The sequence shown here is derived from an EMBL/GenBank/DDBJ whole genome shotgun (WGS) entry which is preliminary data.</text>
</comment>
<keyword evidence="8" id="KW-1185">Reference proteome</keyword>
<dbReference type="PANTHER" id="PTHR45912">
    <property type="entry name" value="CILIA- AND FLAGELLA-ASSOCIATED PROTEIN 47"/>
    <property type="match status" value="1"/>
</dbReference>
<organism evidence="7 8">
    <name type="scientific">Xylanibacter rarus</name>
    <dbReference type="NCBI Taxonomy" id="1676614"/>
    <lineage>
        <taxon>Bacteria</taxon>
        <taxon>Pseudomonadati</taxon>
        <taxon>Bacteroidota</taxon>
        <taxon>Bacteroidia</taxon>
        <taxon>Bacteroidales</taxon>
        <taxon>Prevotellaceae</taxon>
        <taxon>Xylanibacter</taxon>
    </lineage>
</organism>
<protein>
    <recommendedName>
        <fullName evidence="6">HYDIN/VesB/CFA65-like Ig-like domain-containing protein</fullName>
    </recommendedName>
</protein>
<dbReference type="InterPro" id="IPR053879">
    <property type="entry name" value="HYDIN_VesB_CFA65-like_Ig"/>
</dbReference>
<evidence type="ECO:0000256" key="1">
    <source>
        <dbReference type="ARBA" id="ARBA00004138"/>
    </source>
</evidence>
<dbReference type="Gene3D" id="2.60.40.10">
    <property type="entry name" value="Immunoglobulins"/>
    <property type="match status" value="3"/>
</dbReference>
<dbReference type="GO" id="GO:0005737">
    <property type="term" value="C:cytoplasm"/>
    <property type="evidence" value="ECO:0007669"/>
    <property type="project" value="UniProtKB-SubCell"/>
</dbReference>
<keyword evidence="4" id="KW-0969">Cilium</keyword>
<comment type="subcellular location">
    <subcellularLocation>
        <location evidence="1">Cell projection</location>
        <location evidence="1">Cilium</location>
    </subcellularLocation>
    <subcellularLocation>
        <location evidence="2">Cytoplasm</location>
    </subcellularLocation>
</comment>
<dbReference type="Proteomes" id="UP000036951">
    <property type="component" value="Unassembled WGS sequence"/>
</dbReference>
<evidence type="ECO:0000256" key="5">
    <source>
        <dbReference type="ARBA" id="ARBA00023273"/>
    </source>
</evidence>
<dbReference type="PANTHER" id="PTHR45912:SF3">
    <property type="entry name" value="CILIA- AND FLAGELLA-ASSOCIATED PROTEIN 47"/>
    <property type="match status" value="1"/>
</dbReference>
<dbReference type="NCBIfam" id="NF012200">
    <property type="entry name" value="choice_anch_D"/>
    <property type="match status" value="1"/>
</dbReference>
<gene>
    <name evidence="7" type="ORF">ACU52_11930</name>
</gene>
<evidence type="ECO:0000256" key="4">
    <source>
        <dbReference type="ARBA" id="ARBA00023069"/>
    </source>
</evidence>
<evidence type="ECO:0000313" key="7">
    <source>
        <dbReference type="EMBL" id="KOO67741.1"/>
    </source>
</evidence>
<proteinExistence type="predicted"/>
<sequence length="1307" mass="145293">MLLAVPVALNGQNLSIRNAGKQLVLKSVNDKGDRNRHQVRTNVHKGTITLRATKPNKVDGKTTTCYFQGSSYINSYDEEVTWASTFVFDHSQNTVKIDNLFGPILEDWLYDDVSITAKTEGNQIIFPVASPYRGDESNTIVGTIDNDYVSLLAGELVNNPDGSQGVNLENELRLYINSDTTEISSNGKVVLLYEVSEDYGEGIIYDYRDGYVLKRLSDEAVSEISTDNIDFGECYYTEKITNYITLSSLGATPVKYSISFDNTVFTTTQETGTVYIDEPVDIPIIFTPGTPGQYNGTMTINAADSVYKVNITGKALDVPHDFSQLIVEGDKNFFYKWDNISAWPWTSEDTWASNNNDKKQDGDATLTGFYKSEKPTRMTFDYDISAESPDSLIMFVDNDRAFGYTDDVTGSFSYILPKGEHTVRWIFTKENSGSKKDYVSFGNIRFSEATEYEGISPDNSARNFVADGWGIYDKRLRPVSPSGTLTFEVNTEGNESVVDFDVQATELSPLKISADGNAAMTATCDTICHIDLTGTGKHTIKVEFAGSDDSETETRCEQLTSISNIRTFNGYYTELSSKYILIGDSYFNTESNYTATDGIEGVNCPVDIKITNTGRFFMYNLFPITDLHYRTICGTVNDGMIKIPTLANTNLGTYAAYSDETYMFEGRTGDRWWLVSGDIKGGSKKADYLFNDTLNIEADAKYDMLVPQTGFGLWRTYRFNNSGITEFLKKGVRFEKVTENAAIISSTESISFGEPFANTGSLKRKVVFVNKGMTPTDCSVEINGGDGAYTVSPTTFELQPMQSKTVTVTFMPKLVGTHDAELVVYSEGEDCKVKIEGNVKALPDYSSLVNEGKELITSWETSSEYPWLINENEAYSTNTNHDNTTSELTMNFSVPEGKLARLSFDANFAVEPEGDIFHVTVNNVDVVKMDQSRRNLVGTYIMPAGDYKAVFAHIKDYTTLIPSADVSKISNIRIDLIDDKADAAFMHAPRYHYDLIAPLDRATDTYCWIINKGTNPLTITGAEAEKPFSLEVPSTPVAPGDTLAIPVKIQPTAPGLYSSKFIFHTSAGDVTCDYDAQADYVRYLGDFDGATLDFPVCTYYTSYWVYPIYTQSIYFEKDMEGLNGAQITEMTYQTVMEADIDYTSADVNYRIGTTSANEVSENHPEGLTTVYSGEQIDIVNYEQTIKFNEPFTYNGGNLIVAHDMNAREGFDIQVYYYSGPANSGSSGIYLPGTPSFGLMKKTYVPTLRLKYIPKEGTSVQDVTSGQVEKVEYFDITGMRIPSMRKGVNIVLTTYKNGKTTTQKVVVK</sequence>
<evidence type="ECO:0000256" key="3">
    <source>
        <dbReference type="ARBA" id="ARBA00022490"/>
    </source>
</evidence>
<dbReference type="InterPro" id="IPR013783">
    <property type="entry name" value="Ig-like_fold"/>
</dbReference>
<accession>A0A8E1QW38</accession>
<evidence type="ECO:0000313" key="8">
    <source>
        <dbReference type="Proteomes" id="UP000036951"/>
    </source>
</evidence>
<name>A0A8E1QW38_9BACT</name>
<evidence type="ECO:0000256" key="2">
    <source>
        <dbReference type="ARBA" id="ARBA00004496"/>
    </source>
</evidence>
<dbReference type="EMBL" id="LFQU01000027">
    <property type="protein sequence ID" value="KOO67741.1"/>
    <property type="molecule type" value="Genomic_DNA"/>
</dbReference>
<reference evidence="7 8" key="1">
    <citation type="submission" date="2015-06" db="EMBL/GenBank/DDBJ databases">
        <title>Prevotella sp. 109, sp. nov., a novel member of the family Prevotellaceae isolated from human faeces.</title>
        <authorList>
            <person name="Shkoporov A.N."/>
            <person name="Chaplin A.V."/>
            <person name="Kafarskaia L.I."/>
            <person name="Efimov B.A."/>
        </authorList>
    </citation>
    <scope>NUCLEOTIDE SEQUENCE [LARGE SCALE GENOMIC DNA]</scope>
    <source>
        <strain evidence="7 8">109</strain>
    </source>
</reference>
<evidence type="ECO:0000259" key="6">
    <source>
        <dbReference type="Pfam" id="PF22544"/>
    </source>
</evidence>
<feature type="domain" description="HYDIN/VesB/CFA65-like Ig-like" evidence="6">
    <location>
        <begin position="224"/>
        <end position="312"/>
    </location>
</feature>
<keyword evidence="3" id="KW-0963">Cytoplasm</keyword>
<keyword evidence="5" id="KW-0966">Cell projection</keyword>
<dbReference type="Pfam" id="PF22544">
    <property type="entry name" value="HYDIN_VesB_CFA65-like_Ig"/>
    <property type="match status" value="1"/>
</dbReference>